<gene>
    <name evidence="2" type="ORF">GJV85_03070</name>
</gene>
<dbReference type="RefSeq" id="WP_207562406.1">
    <property type="nucleotide sequence ID" value="NZ_CP046072.1"/>
</dbReference>
<feature type="region of interest" description="Disordered" evidence="1">
    <location>
        <begin position="1"/>
        <end position="25"/>
    </location>
</feature>
<organism evidence="2 3">
    <name type="scientific">Sulfurimonas aquatica</name>
    <dbReference type="NCBI Taxonomy" id="2672570"/>
    <lineage>
        <taxon>Bacteria</taxon>
        <taxon>Pseudomonadati</taxon>
        <taxon>Campylobacterota</taxon>
        <taxon>Epsilonproteobacteria</taxon>
        <taxon>Campylobacterales</taxon>
        <taxon>Sulfurimonadaceae</taxon>
        <taxon>Sulfurimonas</taxon>
    </lineage>
</organism>
<dbReference type="KEGG" id="saqt:GJV85_03070"/>
<reference evidence="2" key="1">
    <citation type="submission" date="2019-11" db="EMBL/GenBank/DDBJ databases">
        <authorList>
            <person name="Kojima H."/>
        </authorList>
    </citation>
    <scope>NUCLEOTIDE SEQUENCE</scope>
    <source>
        <strain evidence="2">H1576</strain>
    </source>
</reference>
<dbReference type="EMBL" id="CP046072">
    <property type="protein sequence ID" value="QSZ41134.1"/>
    <property type="molecule type" value="Genomic_DNA"/>
</dbReference>
<evidence type="ECO:0000313" key="3">
    <source>
        <dbReference type="Proteomes" id="UP000671852"/>
    </source>
</evidence>
<keyword evidence="3" id="KW-1185">Reference proteome</keyword>
<sequence>MFVSSYSTYIDTSSSTKAQKEKSEPLKLSSSFESKLLKNTTPDLVLPSKKLPVNYISNYKSLHNRQQFEQQSLNIDSSKAQFSKLNSMSGAQVAYAENSKMFSLLQKPKITLNQTPKLDSKLPQEAKKGQESIVRNSMVNTYIENDNYYKITA</sequence>
<name>A0A975AYX1_9BACT</name>
<feature type="compositionally biased region" description="Low complexity" evidence="1">
    <location>
        <begin position="1"/>
        <end position="16"/>
    </location>
</feature>
<dbReference type="AlphaFoldDB" id="A0A975AYX1"/>
<protein>
    <submittedName>
        <fullName evidence="2">Uncharacterized protein</fullName>
    </submittedName>
</protein>
<dbReference type="Proteomes" id="UP000671852">
    <property type="component" value="Chromosome"/>
</dbReference>
<evidence type="ECO:0000256" key="1">
    <source>
        <dbReference type="SAM" id="MobiDB-lite"/>
    </source>
</evidence>
<evidence type="ECO:0000313" key="2">
    <source>
        <dbReference type="EMBL" id="QSZ41134.1"/>
    </source>
</evidence>
<accession>A0A975AYX1</accession>
<proteinExistence type="predicted"/>
<reference evidence="2" key="2">
    <citation type="submission" date="2021-04" db="EMBL/GenBank/DDBJ databases">
        <title>Isolation and characterization of a novel species of the genus Sulfurimonas.</title>
        <authorList>
            <person name="Fukui M."/>
        </authorList>
    </citation>
    <scope>NUCLEOTIDE SEQUENCE</scope>
    <source>
        <strain evidence="2">H1576</strain>
    </source>
</reference>